<evidence type="ECO:0000259" key="1">
    <source>
        <dbReference type="PROSITE" id="PS51725"/>
    </source>
</evidence>
<dbReference type="PROSITE" id="PS51725">
    <property type="entry name" value="ABM"/>
    <property type="match status" value="1"/>
</dbReference>
<keyword evidence="2" id="KW-0560">Oxidoreductase</keyword>
<dbReference type="AlphaFoldDB" id="H6RJZ9"/>
<organism evidence="2 3">
    <name type="scientific">Blastococcus saxobsidens (strain DD2)</name>
    <dbReference type="NCBI Taxonomy" id="1146883"/>
    <lineage>
        <taxon>Bacteria</taxon>
        <taxon>Bacillati</taxon>
        <taxon>Actinomycetota</taxon>
        <taxon>Actinomycetes</taxon>
        <taxon>Geodermatophilales</taxon>
        <taxon>Geodermatophilaceae</taxon>
        <taxon>Blastococcus</taxon>
    </lineage>
</organism>
<dbReference type="InterPro" id="IPR007138">
    <property type="entry name" value="ABM_dom"/>
</dbReference>
<gene>
    <name evidence="2" type="ordered locus">BLASA_4027</name>
</gene>
<dbReference type="Gene3D" id="3.30.70.100">
    <property type="match status" value="1"/>
</dbReference>
<dbReference type="KEGG" id="bsd:BLASA_4027"/>
<reference evidence="2 3" key="1">
    <citation type="journal article" date="2012" name="J. Bacteriol.">
        <title>Genome Sequence of Blastococcus saxobsidens DD2, a Stone-Inhabiting Bacterium.</title>
        <authorList>
            <person name="Chouaia B."/>
            <person name="Crotti E."/>
            <person name="Brusetti L."/>
            <person name="Daffonchio D."/>
            <person name="Essoussi I."/>
            <person name="Nouioui I."/>
            <person name="Sbissi I."/>
            <person name="Ghodhbane-Gtari F."/>
            <person name="Gtari M."/>
            <person name="Vacherie B."/>
            <person name="Barbe V."/>
            <person name="Medigue C."/>
            <person name="Gury J."/>
            <person name="Pujic P."/>
            <person name="Normand P."/>
        </authorList>
    </citation>
    <scope>NUCLEOTIDE SEQUENCE [LARGE SCALE GENOMIC DNA]</scope>
    <source>
        <strain evidence="2 3">DD2</strain>
    </source>
</reference>
<reference evidence="3" key="2">
    <citation type="submission" date="2012-02" db="EMBL/GenBank/DDBJ databases">
        <title>Complete genome sequence of Blastococcus saxobsidens strain DD2.</title>
        <authorList>
            <person name="Genoscope."/>
        </authorList>
    </citation>
    <scope>NUCLEOTIDE SEQUENCE [LARGE SCALE GENOMIC DNA]</scope>
    <source>
        <strain evidence="3">DD2</strain>
    </source>
</reference>
<keyword evidence="3" id="KW-1185">Reference proteome</keyword>
<feature type="domain" description="ABM" evidence="1">
    <location>
        <begin position="2"/>
        <end position="92"/>
    </location>
</feature>
<proteinExistence type="predicted"/>
<accession>H6RJZ9</accession>
<name>H6RJZ9_BLASD</name>
<dbReference type="Pfam" id="PF03992">
    <property type="entry name" value="ABM"/>
    <property type="match status" value="1"/>
</dbReference>
<evidence type="ECO:0000313" key="2">
    <source>
        <dbReference type="EMBL" id="CCG04855.1"/>
    </source>
</evidence>
<dbReference type="eggNOG" id="COG2329">
    <property type="taxonomic scope" value="Bacteria"/>
</dbReference>
<sequence>MILERAELSVRPGQEEAFEQAFRAATGLISTVPGFAGLALSRCLERESVYLLLVRWERLEDHTEGFRGSAGYQQWRRLLHHFYDPFPVVEHFSPVLTAGHPVP</sequence>
<dbReference type="OrthoDB" id="9798157at2"/>
<dbReference type="InterPro" id="IPR011008">
    <property type="entry name" value="Dimeric_a/b-barrel"/>
</dbReference>
<dbReference type="SUPFAM" id="SSF54909">
    <property type="entry name" value="Dimeric alpha+beta barrel"/>
    <property type="match status" value="1"/>
</dbReference>
<dbReference type="STRING" id="1146883.BLASA_4027"/>
<dbReference type="Proteomes" id="UP000007517">
    <property type="component" value="Chromosome"/>
</dbReference>
<protein>
    <submittedName>
        <fullName evidence="2">Antibiotic biosynthesis monooxygenase</fullName>
    </submittedName>
</protein>
<dbReference type="EMBL" id="FO117623">
    <property type="protein sequence ID" value="CCG04855.1"/>
    <property type="molecule type" value="Genomic_DNA"/>
</dbReference>
<dbReference type="InterPro" id="IPR050404">
    <property type="entry name" value="Heme-degrading_MO"/>
</dbReference>
<dbReference type="RefSeq" id="WP_014377728.1">
    <property type="nucleotide sequence ID" value="NC_016943.1"/>
</dbReference>
<dbReference type="PANTHER" id="PTHR34474:SF2">
    <property type="entry name" value="SIGNAL TRANSDUCTION PROTEIN TRAP"/>
    <property type="match status" value="1"/>
</dbReference>
<dbReference type="GO" id="GO:0004497">
    <property type="term" value="F:monooxygenase activity"/>
    <property type="evidence" value="ECO:0007669"/>
    <property type="project" value="UniProtKB-KW"/>
</dbReference>
<keyword evidence="2" id="KW-0503">Monooxygenase</keyword>
<evidence type="ECO:0000313" key="3">
    <source>
        <dbReference type="Proteomes" id="UP000007517"/>
    </source>
</evidence>
<dbReference type="HOGENOM" id="CLU_156590_2_0_11"/>
<dbReference type="PANTHER" id="PTHR34474">
    <property type="entry name" value="SIGNAL TRANSDUCTION PROTEIN TRAP"/>
    <property type="match status" value="1"/>
</dbReference>